<organism evidence="4 5">
    <name type="scientific">Paenibacillus nasutitermitis</name>
    <dbReference type="NCBI Taxonomy" id="1652958"/>
    <lineage>
        <taxon>Bacteria</taxon>
        <taxon>Bacillati</taxon>
        <taxon>Bacillota</taxon>
        <taxon>Bacilli</taxon>
        <taxon>Bacillales</taxon>
        <taxon>Paenibacillaceae</taxon>
        <taxon>Paenibacillus</taxon>
    </lineage>
</organism>
<dbReference type="Gene3D" id="3.30.420.40">
    <property type="match status" value="2"/>
</dbReference>
<keyword evidence="3" id="KW-0859">Xylose metabolism</keyword>
<dbReference type="RefSeq" id="WP_229750326.1">
    <property type="nucleotide sequence ID" value="NZ_BMHP01000002.1"/>
</dbReference>
<dbReference type="InterPro" id="IPR036388">
    <property type="entry name" value="WH-like_DNA-bd_sf"/>
</dbReference>
<dbReference type="Gene3D" id="1.10.10.10">
    <property type="entry name" value="Winged helix-like DNA-binding domain superfamily/Winged helix DNA-binding domain"/>
    <property type="match status" value="1"/>
</dbReference>
<dbReference type="Proteomes" id="UP000612456">
    <property type="component" value="Unassembled WGS sequence"/>
</dbReference>
<sequence length="429" mass="48414">MEREVAASSDNNDIVARLIMGLASPVALTSTVIGAQTADPLIMRQRKDLEGMNINQIKIQNRKRVFKEISTHDSTTRIDVSRKVKLSVATVSSIIEEFVKTGMIVEVKDNKRTIGRKPNRLIFQPDARKMICIDLTSKQFSFAVKNLALISEKVVFYEYDNALSYERNLIQFCKQIQEVVEPEFEGQRLIGIGISVPGPYNQRKDRVTNELISEIGELSIHRFFSEQFLLPIQIDQDVKYAAKAEVQHIDHYESKSVFFMYLGEGVGGAISINNDIYGGAQEFAGEIGQMIVSDGRNLEQLISWKRLIAVARSHFAPEEVTPEFLLTRWSEKDAWLLKEIDAVISHISIAVINTVWLLNPHIIIIGGAYNIFGTHFIDKLKGKLTGRFPEYLGDLQIILSHYEESSALVGAGSMVREEWLDNFSFGNAQ</sequence>
<evidence type="ECO:0000313" key="5">
    <source>
        <dbReference type="Proteomes" id="UP000612456"/>
    </source>
</evidence>
<comment type="caution">
    <text evidence="4">The sequence shown here is derived from an EMBL/GenBank/DDBJ whole genome shotgun (WGS) entry which is preliminary data.</text>
</comment>
<dbReference type="PANTHER" id="PTHR18964">
    <property type="entry name" value="ROK (REPRESSOR, ORF, KINASE) FAMILY"/>
    <property type="match status" value="1"/>
</dbReference>
<evidence type="ECO:0000256" key="2">
    <source>
        <dbReference type="ARBA" id="ARBA00006479"/>
    </source>
</evidence>
<reference evidence="4" key="1">
    <citation type="journal article" date="2014" name="Int. J. Syst. Evol. Microbiol.">
        <title>Complete genome sequence of Corynebacterium casei LMG S-19264T (=DSM 44701T), isolated from a smear-ripened cheese.</title>
        <authorList>
            <consortium name="US DOE Joint Genome Institute (JGI-PGF)"/>
            <person name="Walter F."/>
            <person name="Albersmeier A."/>
            <person name="Kalinowski J."/>
            <person name="Ruckert C."/>
        </authorList>
    </citation>
    <scope>NUCLEOTIDE SEQUENCE</scope>
    <source>
        <strain evidence="4">CGMCC 1.15178</strain>
    </source>
</reference>
<dbReference type="Pfam" id="PF00480">
    <property type="entry name" value="ROK"/>
    <property type="match status" value="1"/>
</dbReference>
<reference evidence="4" key="2">
    <citation type="submission" date="2020-09" db="EMBL/GenBank/DDBJ databases">
        <authorList>
            <person name="Sun Q."/>
            <person name="Zhou Y."/>
        </authorList>
    </citation>
    <scope>NUCLEOTIDE SEQUENCE</scope>
    <source>
        <strain evidence="4">CGMCC 1.15178</strain>
    </source>
</reference>
<protein>
    <submittedName>
        <fullName evidence="4">ArsR family transcriptional regulator</fullName>
    </submittedName>
</protein>
<dbReference type="InterPro" id="IPR000600">
    <property type="entry name" value="ROK"/>
</dbReference>
<dbReference type="SUPFAM" id="SSF53067">
    <property type="entry name" value="Actin-like ATPase domain"/>
    <property type="match status" value="2"/>
</dbReference>
<keyword evidence="3" id="KW-0119">Carbohydrate metabolism</keyword>
<dbReference type="InterPro" id="IPR043129">
    <property type="entry name" value="ATPase_NBD"/>
</dbReference>
<evidence type="ECO:0000256" key="1">
    <source>
        <dbReference type="ARBA" id="ARBA00002486"/>
    </source>
</evidence>
<evidence type="ECO:0000313" key="4">
    <source>
        <dbReference type="EMBL" id="GGD72841.1"/>
    </source>
</evidence>
<dbReference type="GO" id="GO:0042732">
    <property type="term" value="P:D-xylose metabolic process"/>
    <property type="evidence" value="ECO:0007669"/>
    <property type="project" value="UniProtKB-KW"/>
</dbReference>
<dbReference type="InterPro" id="IPR036390">
    <property type="entry name" value="WH_DNA-bd_sf"/>
</dbReference>
<evidence type="ECO:0000256" key="3">
    <source>
        <dbReference type="ARBA" id="ARBA00022629"/>
    </source>
</evidence>
<comment type="function">
    <text evidence="1">Transcriptional repressor of xylose-utilizing enzymes.</text>
</comment>
<accession>A0A916Z2N2</accession>
<dbReference type="PANTHER" id="PTHR18964:SF149">
    <property type="entry name" value="BIFUNCTIONAL UDP-N-ACETYLGLUCOSAMINE 2-EPIMERASE_N-ACETYLMANNOSAMINE KINASE"/>
    <property type="match status" value="1"/>
</dbReference>
<name>A0A916Z2N2_9BACL</name>
<comment type="similarity">
    <text evidence="2">Belongs to the ROK (NagC/XylR) family.</text>
</comment>
<keyword evidence="5" id="KW-1185">Reference proteome</keyword>
<gene>
    <name evidence="4" type="ORF">GCM10010911_33360</name>
</gene>
<dbReference type="EMBL" id="BMHP01000002">
    <property type="protein sequence ID" value="GGD72841.1"/>
    <property type="molecule type" value="Genomic_DNA"/>
</dbReference>
<dbReference type="SUPFAM" id="SSF46785">
    <property type="entry name" value="Winged helix' DNA-binding domain"/>
    <property type="match status" value="1"/>
</dbReference>
<proteinExistence type="inferred from homology"/>
<dbReference type="AlphaFoldDB" id="A0A916Z2N2"/>